<feature type="non-terminal residue" evidence="2">
    <location>
        <position position="412"/>
    </location>
</feature>
<comment type="caution">
    <text evidence="2">The sequence shown here is derived from an EMBL/GenBank/DDBJ whole genome shotgun (WGS) entry which is preliminary data.</text>
</comment>
<dbReference type="EMBL" id="LAZR01047168">
    <property type="protein sequence ID" value="KKK94851.1"/>
    <property type="molecule type" value="Genomic_DNA"/>
</dbReference>
<dbReference type="SUPFAM" id="SSF69304">
    <property type="entry name" value="Tricorn protease N-terminal domain"/>
    <property type="match status" value="1"/>
</dbReference>
<feature type="domain" description="Hydrazine synthase alpha subunit middle" evidence="1">
    <location>
        <begin position="243"/>
        <end position="340"/>
    </location>
</feature>
<dbReference type="Pfam" id="PF18582">
    <property type="entry name" value="HZS_alpha"/>
    <property type="match status" value="1"/>
</dbReference>
<sequence>MLARCDGDGSNIFLISRNNEPDYLPSLLNDGRIVYSRWEYTDKPLWRAQSLWTVNPDGTQVNTFWGNQSVWPDLMKDARAIPGSRRVMFTGSAHHDWFSGSVGIIDPDKGHNFPDGLTKVTADMAWPESGNGPVDPIESPHYHSSGQYVAYYSPYPLSKHDFLVSARRNNKFLLYLMDVDGNRELIYEGSNNIFHALPVRPRAIPPLIRDRVAWPTLEQRDEPKYGVIYSKNVYQGAPEQLRGKARYLRILNIEPKTYTYWHKRPYASSGPVVSMVQSEGVKRVLGTVPIEDDGSLAFQAPAGVALHFQLLDENHRALQTMRSFSGVMPGETRGCLGCHEMHSVAPAGGGKTLALTREPSQITPPPWGEDSVGYERYVQPVLDKYCGECHQGEGEARETLDLTLRPGYLIFK</sequence>
<protein>
    <recommendedName>
        <fullName evidence="1">Hydrazine synthase alpha subunit middle domain-containing protein</fullName>
    </recommendedName>
</protein>
<accession>A0A0F9CDU9</accession>
<gene>
    <name evidence="2" type="ORF">LCGC14_2678690</name>
</gene>
<proteinExistence type="predicted"/>
<evidence type="ECO:0000313" key="2">
    <source>
        <dbReference type="EMBL" id="KKK94851.1"/>
    </source>
</evidence>
<evidence type="ECO:0000259" key="1">
    <source>
        <dbReference type="Pfam" id="PF18582"/>
    </source>
</evidence>
<dbReference type="AlphaFoldDB" id="A0A0F9CDU9"/>
<dbReference type="InterPro" id="IPR040698">
    <property type="entry name" value="HZS_alpha_mid"/>
</dbReference>
<organism evidence="2">
    <name type="scientific">marine sediment metagenome</name>
    <dbReference type="NCBI Taxonomy" id="412755"/>
    <lineage>
        <taxon>unclassified sequences</taxon>
        <taxon>metagenomes</taxon>
        <taxon>ecological metagenomes</taxon>
    </lineage>
</organism>
<reference evidence="2" key="1">
    <citation type="journal article" date="2015" name="Nature">
        <title>Complex archaea that bridge the gap between prokaryotes and eukaryotes.</title>
        <authorList>
            <person name="Spang A."/>
            <person name="Saw J.H."/>
            <person name="Jorgensen S.L."/>
            <person name="Zaremba-Niedzwiedzka K."/>
            <person name="Martijn J."/>
            <person name="Lind A.E."/>
            <person name="van Eijk R."/>
            <person name="Schleper C."/>
            <person name="Guy L."/>
            <person name="Ettema T.J."/>
        </authorList>
    </citation>
    <scope>NUCLEOTIDE SEQUENCE</scope>
</reference>
<name>A0A0F9CDU9_9ZZZZ</name>